<dbReference type="STRING" id="257708.RGI145_14125"/>
<protein>
    <recommendedName>
        <fullName evidence="3">CHASE2 domain-containing protein</fullName>
    </recommendedName>
</protein>
<dbReference type="KEGG" id="rgi:RGI145_14125"/>
<evidence type="ECO:0000313" key="5">
    <source>
        <dbReference type="Proteomes" id="UP000185494"/>
    </source>
</evidence>
<feature type="compositionally biased region" description="Polar residues" evidence="1">
    <location>
        <begin position="274"/>
        <end position="285"/>
    </location>
</feature>
<dbReference type="EMBL" id="CP015583">
    <property type="protein sequence ID" value="APT58081.1"/>
    <property type="molecule type" value="Genomic_DNA"/>
</dbReference>
<feature type="transmembrane region" description="Helical" evidence="2">
    <location>
        <begin position="21"/>
        <end position="40"/>
    </location>
</feature>
<proteinExistence type="predicted"/>
<reference evidence="4 5" key="1">
    <citation type="submission" date="2016-05" db="EMBL/GenBank/DDBJ databases">
        <title>Complete Genome and Methylome Analysis of Psychrotrophic Bacterial Isolates from Antarctic Lake Untersee.</title>
        <authorList>
            <person name="Fomenkov A."/>
            <person name="Akimov V.N."/>
            <person name="Vasilyeva L.V."/>
            <person name="Andersen D."/>
            <person name="Vincze T."/>
            <person name="Roberts R.J."/>
        </authorList>
    </citation>
    <scope>NUCLEOTIDE SEQUENCE [LARGE SCALE GENOMIC DNA]</scope>
    <source>
        <strain evidence="4 5">U14-5</strain>
    </source>
</reference>
<dbReference type="AlphaFoldDB" id="A0A1L7AH80"/>
<keyword evidence="2" id="KW-1133">Transmembrane helix</keyword>
<dbReference type="Proteomes" id="UP000185494">
    <property type="component" value="Chromosome 1"/>
</dbReference>
<feature type="domain" description="CHASE2" evidence="3">
    <location>
        <begin position="46"/>
        <end position="496"/>
    </location>
</feature>
<keyword evidence="2" id="KW-0472">Membrane</keyword>
<dbReference type="InterPro" id="IPR007890">
    <property type="entry name" value="CHASE2"/>
</dbReference>
<accession>A0A1L7AH80</accession>
<feature type="transmembrane region" description="Helical" evidence="2">
    <location>
        <begin position="502"/>
        <end position="524"/>
    </location>
</feature>
<name>A0A1L7AH80_9PROT</name>
<evidence type="ECO:0000313" key="4">
    <source>
        <dbReference type="EMBL" id="APT58081.1"/>
    </source>
</evidence>
<evidence type="ECO:0000259" key="3">
    <source>
        <dbReference type="SMART" id="SM01080"/>
    </source>
</evidence>
<feature type="region of interest" description="Disordered" evidence="1">
    <location>
        <begin position="272"/>
        <end position="291"/>
    </location>
</feature>
<keyword evidence="2" id="KW-0812">Transmembrane</keyword>
<dbReference type="Pfam" id="PF05226">
    <property type="entry name" value="CHASE2"/>
    <property type="match status" value="1"/>
</dbReference>
<evidence type="ECO:0000256" key="1">
    <source>
        <dbReference type="SAM" id="MobiDB-lite"/>
    </source>
</evidence>
<dbReference type="SMART" id="SM01080">
    <property type="entry name" value="CHASE2"/>
    <property type="match status" value="1"/>
</dbReference>
<sequence>MVTHLYGVAQRLLRRLFPSRLGKIALAIVPVWFAFGPDYFGSADNTERMSRQMVDRLRAFDPPATPSDRISVVLVRHDTFHAPALGDRQESWPPSFAFWSELLDSLFQRSPHAVFLDVVLGVDRPPYQYEDSPALSLRELAQTHDGNLGSRLVLAEDGTTAIARWQAHLRTRKAASLDARTAVQSCQEAASTPGCLRTSLSPSLADVVPVDRRAFINWDTRLEDPRQYPLFETYGESGPDGRKLPPLLGRMPATVLASMACSSGGPLSSAPPSWCTSGEAPSQSGAGPLDWLQIPKTAQDPEQPPHPALLPRWSVYGEATIPDTAQDTDLTTAACTHYPAEQANSFFRRTFRKVGIALLSALPAFDDLGTRRFFDLPAFSLDGRQRARPTDLPCWPFPVIFATDLLRPVSAADEEALGNALRNRLVLVGTALENSGDTIVSPLHGTVPGVFLHAVALDTMLATGRQFPARPDDRAKGWAANTEKVVKSGIVIASTFAILFPVLWPSMVAALLLALGALLLPALLSPEILAPLNVADLMQTALVAAGTVIIDAAKDRLVAAKRDDTEQGL</sequence>
<evidence type="ECO:0000256" key="2">
    <source>
        <dbReference type="SAM" id="Phobius"/>
    </source>
</evidence>
<gene>
    <name evidence="4" type="ORF">RGI145_14125</name>
</gene>
<organism evidence="4 5">
    <name type="scientific">Roseomonas gilardii</name>
    <dbReference type="NCBI Taxonomy" id="257708"/>
    <lineage>
        <taxon>Bacteria</taxon>
        <taxon>Pseudomonadati</taxon>
        <taxon>Pseudomonadota</taxon>
        <taxon>Alphaproteobacteria</taxon>
        <taxon>Acetobacterales</taxon>
        <taxon>Roseomonadaceae</taxon>
        <taxon>Roseomonas</taxon>
    </lineage>
</organism>